<evidence type="ECO:0000256" key="2">
    <source>
        <dbReference type="ARBA" id="ARBA00022723"/>
    </source>
</evidence>
<dbReference type="GO" id="GO:0004392">
    <property type="term" value="F:heme oxygenase (decyclizing) activity"/>
    <property type="evidence" value="ECO:0007669"/>
    <property type="project" value="InterPro"/>
</dbReference>
<keyword evidence="2" id="KW-0479">Metal-binding</keyword>
<dbReference type="AlphaFoldDB" id="A0A9Q9AL21"/>
<keyword evidence="4" id="KW-0472">Membrane</keyword>
<keyword evidence="4" id="KW-0812">Transmembrane</keyword>
<reference evidence="5" key="1">
    <citation type="submission" date="2022-06" db="EMBL/GenBank/DDBJ databases">
        <title>Complete genome sequences of two strains of the flax pathogen Septoria linicola.</title>
        <authorList>
            <person name="Lapalu N."/>
            <person name="Simon A."/>
            <person name="Demenou B."/>
            <person name="Paumier D."/>
            <person name="Guillot M.-P."/>
            <person name="Gout L."/>
            <person name="Valade R."/>
        </authorList>
    </citation>
    <scope>NUCLEOTIDE SEQUENCE</scope>
    <source>
        <strain evidence="5">SE15195</strain>
    </source>
</reference>
<feature type="transmembrane region" description="Helical" evidence="4">
    <location>
        <begin position="145"/>
        <end position="164"/>
    </location>
</feature>
<feature type="transmembrane region" description="Helical" evidence="4">
    <location>
        <begin position="267"/>
        <end position="286"/>
    </location>
</feature>
<dbReference type="GO" id="GO:0046872">
    <property type="term" value="F:metal ion binding"/>
    <property type="evidence" value="ECO:0007669"/>
    <property type="project" value="UniProtKB-KW"/>
</dbReference>
<dbReference type="InterPro" id="IPR016084">
    <property type="entry name" value="Haem_Oase-like_multi-hlx"/>
</dbReference>
<proteinExistence type="predicted"/>
<dbReference type="EMBL" id="CP099419">
    <property type="protein sequence ID" value="USW49944.1"/>
    <property type="molecule type" value="Genomic_DNA"/>
</dbReference>
<evidence type="ECO:0000313" key="6">
    <source>
        <dbReference type="Proteomes" id="UP001056384"/>
    </source>
</evidence>
<dbReference type="OrthoDB" id="652091at2759"/>
<dbReference type="PANTHER" id="PTHR10720">
    <property type="entry name" value="HEME OXYGENASE"/>
    <property type="match status" value="1"/>
</dbReference>
<accession>A0A9Q9AL21</accession>
<dbReference type="GO" id="GO:0006788">
    <property type="term" value="P:heme oxidation"/>
    <property type="evidence" value="ECO:0007669"/>
    <property type="project" value="InterPro"/>
</dbReference>
<evidence type="ECO:0000256" key="1">
    <source>
        <dbReference type="ARBA" id="ARBA00022617"/>
    </source>
</evidence>
<dbReference type="Proteomes" id="UP001056384">
    <property type="component" value="Chromosome 2"/>
</dbReference>
<protein>
    <submittedName>
        <fullName evidence="5">Hem oxygenase</fullName>
    </submittedName>
</protein>
<name>A0A9Q9AL21_9PEZI</name>
<keyword evidence="1" id="KW-0349">Heme</keyword>
<evidence type="ECO:0000256" key="3">
    <source>
        <dbReference type="ARBA" id="ARBA00023004"/>
    </source>
</evidence>
<dbReference type="SUPFAM" id="SSF48613">
    <property type="entry name" value="Heme oxygenase-like"/>
    <property type="match status" value="1"/>
</dbReference>
<keyword evidence="3" id="KW-0408">Iron</keyword>
<evidence type="ECO:0000313" key="5">
    <source>
        <dbReference type="EMBL" id="USW49944.1"/>
    </source>
</evidence>
<gene>
    <name evidence="5" type="ORF">Slin15195_G032630</name>
</gene>
<keyword evidence="6" id="KW-1185">Reference proteome</keyword>
<dbReference type="Pfam" id="PF01126">
    <property type="entry name" value="Heme_oxygenase"/>
    <property type="match status" value="1"/>
</dbReference>
<dbReference type="InterPro" id="IPR016053">
    <property type="entry name" value="Haem_Oase-like"/>
</dbReference>
<sequence>MASPMPVVSSTLGARINVATRKQHTELNRLLIQRLPLALPPNQNNPLLYSQGIVPFAKIFFFFETEWDLFIRHIQQPAQITESHDGQKRTWPANLRPQGLARSTRLQDDLKHLRAVAGPDVYNTVALGDVWMRDLRKRIRDQPHVLIAFAWVFYMAVFSGGRWIRSQLSKSGTDFWTSGTLDLQPGKGEKAARIDVPGYTFLSFDGDQDGEDSKAAFKARLAEAEVILSEEEQADIVEVAQELFARCNDLVRELDRKVMWDRMLGQMPHAFGVLLVLVVIAAWRIWSYSHDSAL</sequence>
<keyword evidence="4" id="KW-1133">Transmembrane helix</keyword>
<dbReference type="Gene3D" id="1.20.910.10">
    <property type="entry name" value="Heme oxygenase-like"/>
    <property type="match status" value="1"/>
</dbReference>
<dbReference type="CDD" id="cd19165">
    <property type="entry name" value="HemeO"/>
    <property type="match status" value="1"/>
</dbReference>
<evidence type="ECO:0000256" key="4">
    <source>
        <dbReference type="SAM" id="Phobius"/>
    </source>
</evidence>
<dbReference type="PANTHER" id="PTHR10720:SF0">
    <property type="entry name" value="HEME OXYGENASE"/>
    <property type="match status" value="1"/>
</dbReference>
<dbReference type="InterPro" id="IPR002051">
    <property type="entry name" value="Haem_Oase"/>
</dbReference>
<organism evidence="5 6">
    <name type="scientific">Septoria linicola</name>
    <dbReference type="NCBI Taxonomy" id="215465"/>
    <lineage>
        <taxon>Eukaryota</taxon>
        <taxon>Fungi</taxon>
        <taxon>Dikarya</taxon>
        <taxon>Ascomycota</taxon>
        <taxon>Pezizomycotina</taxon>
        <taxon>Dothideomycetes</taxon>
        <taxon>Dothideomycetidae</taxon>
        <taxon>Mycosphaerellales</taxon>
        <taxon>Mycosphaerellaceae</taxon>
        <taxon>Septoria</taxon>
    </lineage>
</organism>